<keyword evidence="2" id="KW-1185">Reference proteome</keyword>
<organism evidence="1 2">
    <name type="scientific">Kitasatospora kazusensis</name>
    <dbReference type="NCBI Taxonomy" id="407974"/>
    <lineage>
        <taxon>Bacteria</taxon>
        <taxon>Bacillati</taxon>
        <taxon>Actinomycetota</taxon>
        <taxon>Actinomycetes</taxon>
        <taxon>Kitasatosporales</taxon>
        <taxon>Streptomycetaceae</taxon>
        <taxon>Kitasatospora</taxon>
    </lineage>
</organism>
<evidence type="ECO:0000313" key="1">
    <source>
        <dbReference type="EMBL" id="GAA2152586.1"/>
    </source>
</evidence>
<proteinExistence type="predicted"/>
<dbReference type="Proteomes" id="UP001422759">
    <property type="component" value="Unassembled WGS sequence"/>
</dbReference>
<name>A0ABP5LXB0_9ACTN</name>
<reference evidence="2" key="1">
    <citation type="journal article" date="2019" name="Int. J. Syst. Evol. Microbiol.">
        <title>The Global Catalogue of Microorganisms (GCM) 10K type strain sequencing project: providing services to taxonomists for standard genome sequencing and annotation.</title>
        <authorList>
            <consortium name="The Broad Institute Genomics Platform"/>
            <consortium name="The Broad Institute Genome Sequencing Center for Infectious Disease"/>
            <person name="Wu L."/>
            <person name="Ma J."/>
        </authorList>
    </citation>
    <scope>NUCLEOTIDE SEQUENCE [LARGE SCALE GENOMIC DNA]</scope>
    <source>
        <strain evidence="2">JCM 14560</strain>
    </source>
</reference>
<comment type="caution">
    <text evidence="1">The sequence shown here is derived from an EMBL/GenBank/DDBJ whole genome shotgun (WGS) entry which is preliminary data.</text>
</comment>
<gene>
    <name evidence="1" type="ORF">GCM10009760_49390</name>
</gene>
<accession>A0ABP5LXB0</accession>
<sequence>MWETCLQLLRRRGYHLKVELLSDEEDEEDETGQDAWLAEKDGFTFWGDNPIELLGLVAVYEDTRPEEDRPYWWSVKTVRERPSLREQLVDEAFAAQDARVAEFAAQRERDPEAWEAEIRAAFCLVGGEIHAAGHLGLPRVEMRRILTDPRLADLRD</sequence>
<protein>
    <submittedName>
        <fullName evidence="1">Uncharacterized protein</fullName>
    </submittedName>
</protein>
<evidence type="ECO:0000313" key="2">
    <source>
        <dbReference type="Proteomes" id="UP001422759"/>
    </source>
</evidence>
<dbReference type="EMBL" id="BAAANT010000035">
    <property type="protein sequence ID" value="GAA2152586.1"/>
    <property type="molecule type" value="Genomic_DNA"/>
</dbReference>